<dbReference type="Proteomes" id="UP000245444">
    <property type="component" value="Chromosome"/>
</dbReference>
<sequence>MAERVPAILAVGLCSPLGTSFAETTRRYAAGERAQRLERALVGADGLPPTLARAIPTTECRDYHERLRRLLAAALADCAGQVAPPPGGWLLRLTVRPDLCDGPDREAIRALLLGPHAGLLRDIDLRPGGPAEALSDLAYAALAVRDEGEDHVLVGALDSHIHPLLLDRLAVEGRILMRGNPWGLIPGEAAAVVALGPVELRPPGSALGHVLGVFRGVEEEDVAAPRGLVGRGLARAFARGARFLPPDRLLADLNGERWRAEEFGVAVARAAGPEAGIAGLAADPETPALQLGDCGTAAGLLLPALALADPPHRTSPGPVAMVSVSSAAGGARAVGFIERCGAAPGP</sequence>
<evidence type="ECO:0000313" key="2">
    <source>
        <dbReference type="Proteomes" id="UP000245444"/>
    </source>
</evidence>
<dbReference type="EMBL" id="CP029553">
    <property type="protein sequence ID" value="AWN45497.1"/>
    <property type="molecule type" value="Genomic_DNA"/>
</dbReference>
<keyword evidence="2" id="KW-1185">Reference proteome</keyword>
<dbReference type="RefSeq" id="WP_109957863.1">
    <property type="nucleotide sequence ID" value="NZ_CP029553.1"/>
</dbReference>
<dbReference type="AlphaFoldDB" id="A0A2U8WH52"/>
<protein>
    <recommendedName>
        <fullName evidence="3">Beta-ketoacyl synthase N-terminal domain-containing protein</fullName>
    </recommendedName>
</protein>
<reference evidence="1 2" key="1">
    <citation type="submission" date="2018-05" db="EMBL/GenBank/DDBJ databases">
        <title>Complete Genome Sequence of Methylobacterium sp. 17Sr1-28.</title>
        <authorList>
            <person name="Srinivasan S."/>
        </authorList>
    </citation>
    <scope>NUCLEOTIDE SEQUENCE [LARGE SCALE GENOMIC DNA]</scope>
    <source>
        <strain evidence="1 2">17Sr1-28</strain>
    </source>
</reference>
<dbReference type="KEGG" id="mtea:DK419_03495"/>
<gene>
    <name evidence="1" type="ORF">DK419_03495</name>
</gene>
<name>A0A2U8WH52_9HYPH</name>
<proteinExistence type="predicted"/>
<organism evidence="1 2">
    <name type="scientific">Methylobacterium terrae</name>
    <dbReference type="NCBI Taxonomy" id="2202827"/>
    <lineage>
        <taxon>Bacteria</taxon>
        <taxon>Pseudomonadati</taxon>
        <taxon>Pseudomonadota</taxon>
        <taxon>Alphaproteobacteria</taxon>
        <taxon>Hyphomicrobiales</taxon>
        <taxon>Methylobacteriaceae</taxon>
        <taxon>Methylobacterium</taxon>
    </lineage>
</organism>
<evidence type="ECO:0000313" key="1">
    <source>
        <dbReference type="EMBL" id="AWN45497.1"/>
    </source>
</evidence>
<evidence type="ECO:0008006" key="3">
    <source>
        <dbReference type="Google" id="ProtNLM"/>
    </source>
</evidence>
<dbReference type="OrthoDB" id="3078238at2"/>
<accession>A0A2U8WH52</accession>